<sequence>MGWFSSKKKPTVTAQDKAILDLKLQRDKLRQYQKQLEGVRAREHELAKECLAKGNKKRALIFLKKKRYQEQMLERTEEQLASLQELATSIEFALVSADVLRGLEQGNKVLKELNAEMSLSKIEQIMDETSEGIAHQERISAMLSERMTDVDEDEIQLELEALEAETAPNLPSLPQVPSKAPPAVSHVPQIEQETEQDAEQETEVHEPMLA</sequence>
<reference evidence="9 10" key="1">
    <citation type="submission" date="2017-04" db="EMBL/GenBank/DDBJ databases">
        <title>Genome sequencing of [Candida] sorbophila.</title>
        <authorList>
            <person name="Ahn J.O."/>
        </authorList>
    </citation>
    <scope>NUCLEOTIDE SEQUENCE [LARGE SCALE GENOMIC DNA]</scope>
    <source>
        <strain evidence="9 10">DS02</strain>
    </source>
</reference>
<evidence type="ECO:0000313" key="9">
    <source>
        <dbReference type="EMBL" id="PRT53588.1"/>
    </source>
</evidence>
<protein>
    <submittedName>
        <fullName evidence="9">Charged multivesicular body protein 6</fullName>
    </submittedName>
</protein>
<evidence type="ECO:0000256" key="6">
    <source>
        <dbReference type="ARBA" id="ARBA00023136"/>
    </source>
</evidence>
<feature type="coiled-coil region" evidence="7">
    <location>
        <begin position="22"/>
        <end position="93"/>
    </location>
</feature>
<organism evidence="9 10">
    <name type="scientific">Wickerhamiella sorbophila</name>
    <dbReference type="NCBI Taxonomy" id="45607"/>
    <lineage>
        <taxon>Eukaryota</taxon>
        <taxon>Fungi</taxon>
        <taxon>Dikarya</taxon>
        <taxon>Ascomycota</taxon>
        <taxon>Saccharomycotina</taxon>
        <taxon>Dipodascomycetes</taxon>
        <taxon>Dipodascales</taxon>
        <taxon>Trichomonascaceae</taxon>
        <taxon>Wickerhamiella</taxon>
    </lineage>
</organism>
<keyword evidence="10" id="KW-1185">Reference proteome</keyword>
<dbReference type="Pfam" id="PF03357">
    <property type="entry name" value="Snf7"/>
    <property type="match status" value="1"/>
</dbReference>
<comment type="similarity">
    <text evidence="2">Belongs to the SNF7 family.</text>
</comment>
<dbReference type="GO" id="GO:0015031">
    <property type="term" value="P:protein transport"/>
    <property type="evidence" value="ECO:0007669"/>
    <property type="project" value="UniProtKB-KW"/>
</dbReference>
<name>A0A2T0FF14_9ASCO</name>
<keyword evidence="6" id="KW-0472">Membrane</keyword>
<dbReference type="PANTHER" id="PTHR22761:SF5">
    <property type="entry name" value="CHARGED MULTIVESICULAR BODY PROTEIN 6"/>
    <property type="match status" value="1"/>
</dbReference>
<gene>
    <name evidence="9" type="ORF">B9G98_01208</name>
</gene>
<dbReference type="OrthoDB" id="441172at2759"/>
<keyword evidence="3" id="KW-0813">Transport</keyword>
<feature type="region of interest" description="Disordered" evidence="8">
    <location>
        <begin position="165"/>
        <end position="210"/>
    </location>
</feature>
<evidence type="ECO:0000256" key="7">
    <source>
        <dbReference type="SAM" id="Coils"/>
    </source>
</evidence>
<dbReference type="GO" id="GO:0000815">
    <property type="term" value="C:ESCRT III complex"/>
    <property type="evidence" value="ECO:0007669"/>
    <property type="project" value="TreeGrafter"/>
</dbReference>
<dbReference type="GO" id="GO:0032511">
    <property type="term" value="P:late endosome to vacuole transport via multivesicular body sorting pathway"/>
    <property type="evidence" value="ECO:0007669"/>
    <property type="project" value="TreeGrafter"/>
</dbReference>
<dbReference type="Gene3D" id="6.10.140.1230">
    <property type="match status" value="1"/>
</dbReference>
<evidence type="ECO:0000256" key="2">
    <source>
        <dbReference type="ARBA" id="ARBA00006190"/>
    </source>
</evidence>
<comment type="caution">
    <text evidence="9">The sequence shown here is derived from an EMBL/GenBank/DDBJ whole genome shotgun (WGS) entry which is preliminary data.</text>
</comment>
<dbReference type="AlphaFoldDB" id="A0A2T0FF14"/>
<dbReference type="GO" id="GO:0005771">
    <property type="term" value="C:multivesicular body"/>
    <property type="evidence" value="ECO:0007669"/>
    <property type="project" value="TreeGrafter"/>
</dbReference>
<dbReference type="Proteomes" id="UP000238350">
    <property type="component" value="Unassembled WGS sequence"/>
</dbReference>
<keyword evidence="7" id="KW-0175">Coiled coil</keyword>
<dbReference type="InterPro" id="IPR005024">
    <property type="entry name" value="Snf7_fam"/>
</dbReference>
<dbReference type="EMBL" id="NDIQ01000001">
    <property type="protein sequence ID" value="PRT53588.1"/>
    <property type="molecule type" value="Genomic_DNA"/>
</dbReference>
<feature type="compositionally biased region" description="Acidic residues" evidence="8">
    <location>
        <begin position="192"/>
        <end position="201"/>
    </location>
</feature>
<keyword evidence="4" id="KW-0967">Endosome</keyword>
<dbReference type="GO" id="GO:0006900">
    <property type="term" value="P:vesicle budding from membrane"/>
    <property type="evidence" value="ECO:0007669"/>
    <property type="project" value="TreeGrafter"/>
</dbReference>
<evidence type="ECO:0000256" key="1">
    <source>
        <dbReference type="ARBA" id="ARBA00004608"/>
    </source>
</evidence>
<evidence type="ECO:0000256" key="3">
    <source>
        <dbReference type="ARBA" id="ARBA00022448"/>
    </source>
</evidence>
<evidence type="ECO:0000313" key="10">
    <source>
        <dbReference type="Proteomes" id="UP000238350"/>
    </source>
</evidence>
<accession>A0A2T0FF14</accession>
<comment type="subcellular location">
    <subcellularLocation>
        <location evidence="1">Endosome membrane</location>
    </subcellularLocation>
</comment>
<evidence type="ECO:0000256" key="8">
    <source>
        <dbReference type="SAM" id="MobiDB-lite"/>
    </source>
</evidence>
<dbReference type="GeneID" id="36514957"/>
<dbReference type="PANTHER" id="PTHR22761">
    <property type="entry name" value="CHARGED MULTIVESICULAR BODY PROTEIN"/>
    <property type="match status" value="1"/>
</dbReference>
<dbReference type="RefSeq" id="XP_024663534.1">
    <property type="nucleotide sequence ID" value="XM_024807766.1"/>
</dbReference>
<keyword evidence="5" id="KW-0653">Protein transport</keyword>
<evidence type="ECO:0000256" key="4">
    <source>
        <dbReference type="ARBA" id="ARBA00022753"/>
    </source>
</evidence>
<proteinExistence type="inferred from homology"/>
<dbReference type="STRING" id="45607.A0A2T0FF14"/>
<evidence type="ECO:0000256" key="5">
    <source>
        <dbReference type="ARBA" id="ARBA00022927"/>
    </source>
</evidence>